<comment type="caution">
    <text evidence="1">The sequence shown here is derived from an EMBL/GenBank/DDBJ whole genome shotgun (WGS) entry which is preliminary data.</text>
</comment>
<accession>A0ABS3C161</accession>
<evidence type="ECO:0000313" key="1">
    <source>
        <dbReference type="EMBL" id="MBN7810852.1"/>
    </source>
</evidence>
<reference evidence="1 2" key="1">
    <citation type="submission" date="2021-03" db="EMBL/GenBank/DDBJ databases">
        <title>novel species isolated from a fishpond in China.</title>
        <authorList>
            <person name="Lu H."/>
            <person name="Cai Z."/>
        </authorList>
    </citation>
    <scope>NUCLEOTIDE SEQUENCE [LARGE SCALE GENOMIC DNA]</scope>
    <source>
        <strain evidence="1 2">H41</strain>
    </source>
</reference>
<dbReference type="RefSeq" id="WP_206577616.1">
    <property type="nucleotide sequence ID" value="NZ_JAFKCT010000002.1"/>
</dbReference>
<organism evidence="1 2">
    <name type="scientific">Algoriphagus oliviformis</name>
    <dbReference type="NCBI Taxonomy" id="2811231"/>
    <lineage>
        <taxon>Bacteria</taxon>
        <taxon>Pseudomonadati</taxon>
        <taxon>Bacteroidota</taxon>
        <taxon>Cytophagia</taxon>
        <taxon>Cytophagales</taxon>
        <taxon>Cyclobacteriaceae</taxon>
        <taxon>Algoriphagus</taxon>
    </lineage>
</organism>
<dbReference type="Proteomes" id="UP000664317">
    <property type="component" value="Unassembled WGS sequence"/>
</dbReference>
<gene>
    <name evidence="1" type="ORF">J0A68_07795</name>
</gene>
<protein>
    <submittedName>
        <fullName evidence="1">Uncharacterized protein</fullName>
    </submittedName>
</protein>
<name>A0ABS3C161_9BACT</name>
<dbReference type="EMBL" id="JAFKCT010000002">
    <property type="protein sequence ID" value="MBN7810852.1"/>
    <property type="molecule type" value="Genomic_DNA"/>
</dbReference>
<evidence type="ECO:0000313" key="2">
    <source>
        <dbReference type="Proteomes" id="UP000664317"/>
    </source>
</evidence>
<sequence length="64" mass="7314">MKNSELLQDVQLLFQLVYLFFRLLDFDVKLVLELVGGFAGGELVHALPDPDDQHFVCSRELAHL</sequence>
<proteinExistence type="predicted"/>
<keyword evidence="2" id="KW-1185">Reference proteome</keyword>